<dbReference type="Pfam" id="PF00440">
    <property type="entry name" value="TetR_N"/>
    <property type="match status" value="1"/>
</dbReference>
<dbReference type="PRINTS" id="PR00455">
    <property type="entry name" value="HTHTETR"/>
</dbReference>
<dbReference type="GO" id="GO:0003700">
    <property type="term" value="F:DNA-binding transcription factor activity"/>
    <property type="evidence" value="ECO:0007669"/>
    <property type="project" value="TreeGrafter"/>
</dbReference>
<evidence type="ECO:0000313" key="7">
    <source>
        <dbReference type="Proteomes" id="UP000430146"/>
    </source>
</evidence>
<protein>
    <submittedName>
        <fullName evidence="5">HTH-type transcriptional regulator RutR</fullName>
    </submittedName>
</protein>
<dbReference type="AlphaFoldDB" id="A0A5S9NP00"/>
<feature type="region of interest" description="Disordered" evidence="3">
    <location>
        <begin position="1"/>
        <end position="22"/>
    </location>
</feature>
<evidence type="ECO:0000256" key="1">
    <source>
        <dbReference type="ARBA" id="ARBA00023125"/>
    </source>
</evidence>
<dbReference type="EMBL" id="CACSIP010000051">
    <property type="protein sequence ID" value="CAA0133962.1"/>
    <property type="molecule type" value="Genomic_DNA"/>
</dbReference>
<dbReference type="SUPFAM" id="SSF46689">
    <property type="entry name" value="Homeodomain-like"/>
    <property type="match status" value="1"/>
</dbReference>
<dbReference type="PROSITE" id="PS50977">
    <property type="entry name" value="HTH_TETR_2"/>
    <property type="match status" value="1"/>
</dbReference>
<gene>
    <name evidence="5" type="primary">rutR_1</name>
    <name evidence="6" type="synonym">rutR_2</name>
    <name evidence="5" type="ORF">AELLOGFF_02759</name>
    <name evidence="6" type="ORF">AELLOGFF_06250</name>
</gene>
<keyword evidence="7" id="KW-1185">Reference proteome</keyword>
<dbReference type="InterPro" id="IPR050109">
    <property type="entry name" value="HTH-type_TetR-like_transc_reg"/>
</dbReference>
<dbReference type="RefSeq" id="WP_159229083.1">
    <property type="nucleotide sequence ID" value="NZ_CACSIP010000003.1"/>
</dbReference>
<evidence type="ECO:0000313" key="6">
    <source>
        <dbReference type="EMBL" id="CAA0133962.1"/>
    </source>
</evidence>
<dbReference type="InterPro" id="IPR036271">
    <property type="entry name" value="Tet_transcr_reg_TetR-rel_C_sf"/>
</dbReference>
<accession>A0A5S9NP00</accession>
<keyword evidence="1 2" id="KW-0238">DNA-binding</keyword>
<evidence type="ECO:0000256" key="3">
    <source>
        <dbReference type="SAM" id="MobiDB-lite"/>
    </source>
</evidence>
<dbReference type="PANTHER" id="PTHR30055:SF226">
    <property type="entry name" value="HTH-TYPE TRANSCRIPTIONAL REGULATOR PKSA"/>
    <property type="match status" value="1"/>
</dbReference>
<dbReference type="GO" id="GO:0000976">
    <property type="term" value="F:transcription cis-regulatory region binding"/>
    <property type="evidence" value="ECO:0007669"/>
    <property type="project" value="TreeGrafter"/>
</dbReference>
<dbReference type="OrthoDB" id="5179150at2"/>
<evidence type="ECO:0000313" key="5">
    <source>
        <dbReference type="EMBL" id="CAA0092133.1"/>
    </source>
</evidence>
<feature type="domain" description="HTH tetR-type" evidence="4">
    <location>
        <begin position="23"/>
        <end position="83"/>
    </location>
</feature>
<dbReference type="EMBL" id="CACSIP010000003">
    <property type="protein sequence ID" value="CAA0092133.1"/>
    <property type="molecule type" value="Genomic_DNA"/>
</dbReference>
<evidence type="ECO:0000256" key="2">
    <source>
        <dbReference type="PROSITE-ProRule" id="PRU00335"/>
    </source>
</evidence>
<dbReference type="InterPro" id="IPR001647">
    <property type="entry name" value="HTH_TetR"/>
</dbReference>
<dbReference type="InterPro" id="IPR009057">
    <property type="entry name" value="Homeodomain-like_sf"/>
</dbReference>
<name>A0A5S9NP00_MYCVN</name>
<organism evidence="5 7">
    <name type="scientific">Mycolicibacterium vanbaalenii</name>
    <name type="common">Mycobacterium vanbaalenii</name>
    <dbReference type="NCBI Taxonomy" id="110539"/>
    <lineage>
        <taxon>Bacteria</taxon>
        <taxon>Bacillati</taxon>
        <taxon>Actinomycetota</taxon>
        <taxon>Actinomycetes</taxon>
        <taxon>Mycobacteriales</taxon>
        <taxon>Mycobacteriaceae</taxon>
        <taxon>Mycolicibacterium</taxon>
    </lineage>
</organism>
<dbReference type="Proteomes" id="UP000430146">
    <property type="component" value="Unassembled WGS sequence"/>
</dbReference>
<dbReference type="SUPFAM" id="SSF48498">
    <property type="entry name" value="Tetracyclin repressor-like, C-terminal domain"/>
    <property type="match status" value="1"/>
</dbReference>
<reference evidence="5 7" key="1">
    <citation type="submission" date="2019-11" db="EMBL/GenBank/DDBJ databases">
        <authorList>
            <person name="Holert J."/>
        </authorList>
    </citation>
    <scope>NUCLEOTIDE SEQUENCE [LARGE SCALE GENOMIC DNA]</scope>
    <source>
        <strain evidence="5">BC8_1</strain>
    </source>
</reference>
<sequence length="220" mass="24372">MESEPLPPSRQRGRGRPVGSDSEATRVRILGAAREVIAERGYHATTFQQIALRAGVSRPTLHYYFATREQVYEILLRDAYARVAECAVAAQRESGLRDQLRVFVEQMQQLSLPDAVAMRFLVTARLEHHRGRPRTDAADAVVASVHGFYHSIVMQAIAHGELAADCDPRAVADMLAAVFWGMGFYAGFIDVTVATEIARQLLRVLENGLLDQRVGARVEA</sequence>
<feature type="DNA-binding region" description="H-T-H motif" evidence="2">
    <location>
        <begin position="46"/>
        <end position="65"/>
    </location>
</feature>
<dbReference type="Gene3D" id="1.10.357.10">
    <property type="entry name" value="Tetracycline Repressor, domain 2"/>
    <property type="match status" value="1"/>
</dbReference>
<proteinExistence type="predicted"/>
<dbReference type="PANTHER" id="PTHR30055">
    <property type="entry name" value="HTH-TYPE TRANSCRIPTIONAL REGULATOR RUTR"/>
    <property type="match status" value="1"/>
</dbReference>
<evidence type="ECO:0000259" key="4">
    <source>
        <dbReference type="PROSITE" id="PS50977"/>
    </source>
</evidence>